<comment type="caution">
    <text evidence="10">The sequence shown here is derived from an EMBL/GenBank/DDBJ whole genome shotgun (WGS) entry which is preliminary data.</text>
</comment>
<dbReference type="EC" id="3.1.3.15" evidence="3 8"/>
<gene>
    <name evidence="10" type="ORF">NPA36_05360</name>
</gene>
<name>A0ABT1WP83_9LACT</name>
<feature type="domain" description="Polymerase/histidinol phosphatase N-terminal" evidence="9">
    <location>
        <begin position="6"/>
        <end position="100"/>
    </location>
</feature>
<evidence type="ECO:0000256" key="5">
    <source>
        <dbReference type="ARBA" id="ARBA00022801"/>
    </source>
</evidence>
<reference evidence="10" key="2">
    <citation type="journal article" date="2023" name="Curr. Microbiol.">
        <title>Granulicatella seriolae sp. nov., a Novel Facultative Anaerobe Isolated from Yellowtail Marine Fish.</title>
        <authorList>
            <person name="Lee M."/>
            <person name="Choi Y.J."/>
            <person name="Farooq A."/>
            <person name="Jeong J.B."/>
            <person name="Jung M.Y."/>
        </authorList>
    </citation>
    <scope>NUCLEOTIDE SEQUENCE</scope>
    <source>
        <strain evidence="10">S8</strain>
    </source>
</reference>
<reference evidence="10" key="3">
    <citation type="journal article" date="2023" name="Microbiol. Resour. Announc.">
        <title>Draft Genome Sequence of Granulicatella sp. Strain S8, Isolated from a Marine Fish, Seriola quinqueradiata.</title>
        <authorList>
            <person name="Lee M."/>
            <person name="Farooq A."/>
            <person name="Jeong J.B."/>
            <person name="Jung M.Y."/>
        </authorList>
    </citation>
    <scope>NUCLEOTIDE SEQUENCE</scope>
    <source>
        <strain evidence="10">S8</strain>
    </source>
</reference>
<dbReference type="PANTHER" id="PTHR21039:SF0">
    <property type="entry name" value="HISTIDINOL-PHOSPHATASE"/>
    <property type="match status" value="1"/>
</dbReference>
<evidence type="ECO:0000256" key="6">
    <source>
        <dbReference type="ARBA" id="ARBA00023102"/>
    </source>
</evidence>
<evidence type="ECO:0000256" key="7">
    <source>
        <dbReference type="ARBA" id="ARBA00049158"/>
    </source>
</evidence>
<dbReference type="PANTHER" id="PTHR21039">
    <property type="entry name" value="HISTIDINOL PHOSPHATASE-RELATED"/>
    <property type="match status" value="1"/>
</dbReference>
<evidence type="ECO:0000259" key="9">
    <source>
        <dbReference type="SMART" id="SM00481"/>
    </source>
</evidence>
<evidence type="ECO:0000256" key="2">
    <source>
        <dbReference type="ARBA" id="ARBA00009152"/>
    </source>
</evidence>
<dbReference type="InterPro" id="IPR003141">
    <property type="entry name" value="Pol/His_phosphatase_N"/>
</dbReference>
<keyword evidence="4 8" id="KW-0028">Amino-acid biosynthesis</keyword>
<keyword evidence="11" id="KW-1185">Reference proteome</keyword>
<dbReference type="SMART" id="SM00481">
    <property type="entry name" value="POLIIIAc"/>
    <property type="match status" value="1"/>
</dbReference>
<reference evidence="10" key="1">
    <citation type="submission" date="2022-07" db="EMBL/GenBank/DDBJ databases">
        <authorList>
            <person name="Jung M.-Y."/>
            <person name="Lee M."/>
        </authorList>
    </citation>
    <scope>NUCLEOTIDE SEQUENCE</scope>
    <source>
        <strain evidence="10">S8</strain>
    </source>
</reference>
<comment type="similarity">
    <text evidence="2 8">Belongs to the PHP hydrolase family. HisK subfamily.</text>
</comment>
<evidence type="ECO:0000256" key="4">
    <source>
        <dbReference type="ARBA" id="ARBA00022605"/>
    </source>
</evidence>
<dbReference type="InterPro" id="IPR010140">
    <property type="entry name" value="Histidinol_P_phosphatase_HisJ"/>
</dbReference>
<evidence type="ECO:0000256" key="8">
    <source>
        <dbReference type="RuleBase" id="RU366003"/>
    </source>
</evidence>
<comment type="catalytic activity">
    <reaction evidence="7 8">
        <text>L-histidinol phosphate + H2O = L-histidinol + phosphate</text>
        <dbReference type="Rhea" id="RHEA:14465"/>
        <dbReference type="ChEBI" id="CHEBI:15377"/>
        <dbReference type="ChEBI" id="CHEBI:43474"/>
        <dbReference type="ChEBI" id="CHEBI:57699"/>
        <dbReference type="ChEBI" id="CHEBI:57980"/>
        <dbReference type="EC" id="3.1.3.15"/>
    </reaction>
</comment>
<dbReference type="NCBIfam" id="TIGR01856">
    <property type="entry name" value="hisJ_fam"/>
    <property type="match status" value="1"/>
</dbReference>
<organism evidence="10 11">
    <name type="scientific">Granulicatella seriolae</name>
    <dbReference type="NCBI Taxonomy" id="2967226"/>
    <lineage>
        <taxon>Bacteria</taxon>
        <taxon>Bacillati</taxon>
        <taxon>Bacillota</taxon>
        <taxon>Bacilli</taxon>
        <taxon>Lactobacillales</taxon>
        <taxon>Carnobacteriaceae</taxon>
        <taxon>Granulicatella</taxon>
    </lineage>
</organism>
<dbReference type="EMBL" id="JANHNZ010000004">
    <property type="protein sequence ID" value="MCQ9209973.1"/>
    <property type="molecule type" value="Genomic_DNA"/>
</dbReference>
<dbReference type="Pfam" id="PF02811">
    <property type="entry name" value="PHP"/>
    <property type="match status" value="1"/>
</dbReference>
<dbReference type="Proteomes" id="UP001059480">
    <property type="component" value="Unassembled WGS sequence"/>
</dbReference>
<evidence type="ECO:0000313" key="10">
    <source>
        <dbReference type="EMBL" id="MCQ9209973.1"/>
    </source>
</evidence>
<proteinExistence type="inferred from homology"/>
<keyword evidence="5 8" id="KW-0378">Hydrolase</keyword>
<evidence type="ECO:0000256" key="1">
    <source>
        <dbReference type="ARBA" id="ARBA00004970"/>
    </source>
</evidence>
<dbReference type="RefSeq" id="WP_256945089.1">
    <property type="nucleotide sequence ID" value="NZ_JANHNZ010000004.1"/>
</dbReference>
<comment type="pathway">
    <text evidence="1 8">Amino-acid biosynthesis; L-histidine biosynthesis; L-histidine from 5-phospho-alpha-D-ribose 1-diphosphate: step 8/9.</text>
</comment>
<sequence length="279" mass="32833">MKEFFADYHVHTDYSDDSWYLMEDVVKDAIEMGMTEICFTDHVDYGVKDDWQEGEEYLVGKNTLIRNVPYERYFKELRELQEKYQGKIAIKAGLEFGMQVHTIPQFQALYDAYTYDFILLSIHQVDDKEFWTGDYQKVLSHEQSYEGYYSEMYKLVTHYKDYSVLAHMDLMRRYLDKEVDMFPSTKEWIEQILKVVIADGKGIEVNTSSVRYGVKGLTPSIEILKLYHELGGTIITVGSDSHKPEHLGFNIKESLQILKEIGFKQYCSFDKMVPVYHDL</sequence>
<protein>
    <recommendedName>
        <fullName evidence="3 8">Histidinol-phosphatase</fullName>
        <shortName evidence="8">HolPase</shortName>
        <ecNumber evidence="3 8">3.1.3.15</ecNumber>
    </recommendedName>
</protein>
<evidence type="ECO:0000313" key="11">
    <source>
        <dbReference type="Proteomes" id="UP001059480"/>
    </source>
</evidence>
<evidence type="ECO:0000256" key="3">
    <source>
        <dbReference type="ARBA" id="ARBA00013085"/>
    </source>
</evidence>
<accession>A0ABT1WP83</accession>
<dbReference type="InterPro" id="IPR004013">
    <property type="entry name" value="PHP_dom"/>
</dbReference>
<dbReference type="InterPro" id="IPR016195">
    <property type="entry name" value="Pol/histidinol_Pase-like"/>
</dbReference>
<dbReference type="Gene3D" id="3.20.20.140">
    <property type="entry name" value="Metal-dependent hydrolases"/>
    <property type="match status" value="1"/>
</dbReference>
<dbReference type="SUPFAM" id="SSF89550">
    <property type="entry name" value="PHP domain-like"/>
    <property type="match status" value="1"/>
</dbReference>
<keyword evidence="6 8" id="KW-0368">Histidine biosynthesis</keyword>